<feature type="transmembrane region" description="Helical" evidence="5">
    <location>
        <begin position="61"/>
        <end position="80"/>
    </location>
</feature>
<evidence type="ECO:0000259" key="6">
    <source>
        <dbReference type="PROSITE" id="PS50850"/>
    </source>
</evidence>
<keyword evidence="2 5" id="KW-0812">Transmembrane</keyword>
<feature type="transmembrane region" description="Helical" evidence="5">
    <location>
        <begin position="184"/>
        <end position="202"/>
    </location>
</feature>
<feature type="transmembrane region" description="Helical" evidence="5">
    <location>
        <begin position="29"/>
        <end position="49"/>
    </location>
</feature>
<dbReference type="Proteomes" id="UP001056535">
    <property type="component" value="Chromosome"/>
</dbReference>
<keyword evidence="8" id="KW-1185">Reference proteome</keyword>
<proteinExistence type="predicted"/>
<dbReference type="EMBL" id="CP099490">
    <property type="protein sequence ID" value="USQ77757.1"/>
    <property type="molecule type" value="Genomic_DNA"/>
</dbReference>
<dbReference type="InterPro" id="IPR036259">
    <property type="entry name" value="MFS_trans_sf"/>
</dbReference>
<reference evidence="7" key="1">
    <citation type="submission" date="2022-06" db="EMBL/GenBank/DDBJ databases">
        <title>Ornithinimicrobium JY.X270.</title>
        <authorList>
            <person name="Huang Y."/>
        </authorList>
    </citation>
    <scope>NUCLEOTIDE SEQUENCE</scope>
    <source>
        <strain evidence="7">JY.X270</strain>
    </source>
</reference>
<feature type="transmembrane region" description="Helical" evidence="5">
    <location>
        <begin position="321"/>
        <end position="345"/>
    </location>
</feature>
<evidence type="ECO:0000256" key="5">
    <source>
        <dbReference type="SAM" id="Phobius"/>
    </source>
</evidence>
<dbReference type="RefSeq" id="WP_252623278.1">
    <property type="nucleotide sequence ID" value="NZ_CP099490.1"/>
</dbReference>
<organism evidence="7 8">
    <name type="scientific">Ornithinimicrobium cryptoxanthini</name>
    <dbReference type="NCBI Taxonomy" id="2934161"/>
    <lineage>
        <taxon>Bacteria</taxon>
        <taxon>Bacillati</taxon>
        <taxon>Actinomycetota</taxon>
        <taxon>Actinomycetes</taxon>
        <taxon>Micrococcales</taxon>
        <taxon>Ornithinimicrobiaceae</taxon>
        <taxon>Ornithinimicrobium</taxon>
    </lineage>
</organism>
<feature type="transmembrane region" description="Helical" evidence="5">
    <location>
        <begin position="411"/>
        <end position="429"/>
    </location>
</feature>
<keyword evidence="4 5" id="KW-0472">Membrane</keyword>
<name>A0ABY4YNP4_9MICO</name>
<evidence type="ECO:0000256" key="3">
    <source>
        <dbReference type="ARBA" id="ARBA00022989"/>
    </source>
</evidence>
<feature type="transmembrane region" description="Helical" evidence="5">
    <location>
        <begin position="87"/>
        <end position="107"/>
    </location>
</feature>
<evidence type="ECO:0000313" key="7">
    <source>
        <dbReference type="EMBL" id="USQ77757.1"/>
    </source>
</evidence>
<feature type="transmembrane region" description="Helical" evidence="5">
    <location>
        <begin position="387"/>
        <end position="405"/>
    </location>
</feature>
<gene>
    <name evidence="7" type="ORF">NF557_07640</name>
</gene>
<evidence type="ECO:0000313" key="8">
    <source>
        <dbReference type="Proteomes" id="UP001056535"/>
    </source>
</evidence>
<dbReference type="PANTHER" id="PTHR23534:SF1">
    <property type="entry name" value="MAJOR FACILITATOR SUPERFAMILY PROTEIN"/>
    <property type="match status" value="1"/>
</dbReference>
<dbReference type="SUPFAM" id="SSF103473">
    <property type="entry name" value="MFS general substrate transporter"/>
    <property type="match status" value="1"/>
</dbReference>
<dbReference type="InterPro" id="IPR011701">
    <property type="entry name" value="MFS"/>
</dbReference>
<sequence length="433" mass="43221">MMTAPRPPDAAGVHALQNRTVGTLMSSQVLGGVGVASGIAVAALMAAEISGRDDLSGLANTTQVLGGALITIPIAALMAARGRRVGLVAAYLIGTVGAALAITAAVLGNFPLLLLGTALFGASSTANSQARYAAVDLAPPRRRGRHLSLVVWATTVGSVLGPNILGPGKALAQSLGLPPLAGAWLFSAAGFLVAAVVLSVLLRPDPLLTARALADHSATGHPVVAPTTGTVAQVPTARQRGSIAHGLRQILASPVLRLGTLAVTGGHVVMVAVMVMTPIHMAHGDAQVEVIGFVISIHILGMYGLSPVAGYLTDRWGARPVILGGVLILVAACVLAALSVAGWSIGLLAGLFLLGLGWSCTMVAGSGLIAAGSTVADRAAVQGASDLVMGLSAAAAGALAGVVVQHLGYDWLGVAGAMIALALGAYTLTHRPR</sequence>
<feature type="transmembrane region" description="Helical" evidence="5">
    <location>
        <begin position="291"/>
        <end position="312"/>
    </location>
</feature>
<dbReference type="Pfam" id="PF07690">
    <property type="entry name" value="MFS_1"/>
    <property type="match status" value="1"/>
</dbReference>
<evidence type="ECO:0000256" key="2">
    <source>
        <dbReference type="ARBA" id="ARBA00022692"/>
    </source>
</evidence>
<evidence type="ECO:0000256" key="4">
    <source>
        <dbReference type="ARBA" id="ARBA00023136"/>
    </source>
</evidence>
<feature type="transmembrane region" description="Helical" evidence="5">
    <location>
        <begin position="351"/>
        <end position="375"/>
    </location>
</feature>
<dbReference type="InterPro" id="IPR020846">
    <property type="entry name" value="MFS_dom"/>
</dbReference>
<feature type="transmembrane region" description="Helical" evidence="5">
    <location>
        <begin position="146"/>
        <end position="164"/>
    </location>
</feature>
<keyword evidence="3 5" id="KW-1133">Transmembrane helix</keyword>
<dbReference type="PROSITE" id="PS50850">
    <property type="entry name" value="MFS"/>
    <property type="match status" value="1"/>
</dbReference>
<dbReference type="PANTHER" id="PTHR23534">
    <property type="entry name" value="MFS PERMEASE"/>
    <property type="match status" value="1"/>
</dbReference>
<feature type="transmembrane region" description="Helical" evidence="5">
    <location>
        <begin position="258"/>
        <end position="279"/>
    </location>
</feature>
<feature type="domain" description="Major facilitator superfamily (MFS) profile" evidence="6">
    <location>
        <begin position="252"/>
        <end position="433"/>
    </location>
</feature>
<protein>
    <submittedName>
        <fullName evidence="7">MFS transporter</fullName>
    </submittedName>
</protein>
<dbReference type="Gene3D" id="1.20.1250.20">
    <property type="entry name" value="MFS general substrate transporter like domains"/>
    <property type="match status" value="2"/>
</dbReference>
<evidence type="ECO:0000256" key="1">
    <source>
        <dbReference type="ARBA" id="ARBA00004651"/>
    </source>
</evidence>
<comment type="subcellular location">
    <subcellularLocation>
        <location evidence="1">Cell membrane</location>
        <topology evidence="1">Multi-pass membrane protein</topology>
    </subcellularLocation>
</comment>
<accession>A0ABY4YNP4</accession>
<feature type="transmembrane region" description="Helical" evidence="5">
    <location>
        <begin position="113"/>
        <end position="134"/>
    </location>
</feature>